<dbReference type="PANTHER" id="PTHR47916">
    <property type="entry name" value="FRUCTOSE-BISPHOSPHATE ALDOLASE CLASS 1"/>
    <property type="match status" value="1"/>
</dbReference>
<sequence>MMVESFEKTDISEILLNYRRDRRFYYNLNKILNTGLLSGTGKMLILPVDQGFEHGPDASFSSNPVAYDPMYHFNMAVEGGFSAYVAPIGMLEMCPDHDTVPLILKINSSSVLFVDAPDQTITATVEDACRLGCVGIGMTIYPGSPNFKSMIERLVPIISKAKRKGLVIVIWSYPRGAGLQGVSETSEYIISYAAHIACLLGADIVKVKPPTVAYDGTSIGDDYGKLENSVRNIIRSCFNGKRLVLFSGGKIASDQDMYKQIATLYRAGASGSILGRNIFQRKKSGALSLVNGIVDIYKNKK</sequence>
<evidence type="ECO:0000256" key="2">
    <source>
        <dbReference type="ARBA" id="ARBA00023239"/>
    </source>
</evidence>
<feature type="active site" description="Schiff-base intermediate with dihydroxyacetone-P" evidence="5">
    <location>
        <position position="206"/>
    </location>
</feature>
<name>W2V278_9RICK</name>
<dbReference type="Proteomes" id="UP000018951">
    <property type="component" value="Unassembled WGS sequence"/>
</dbReference>
<evidence type="ECO:0000313" key="6">
    <source>
        <dbReference type="EMBL" id="ETO91563.1"/>
    </source>
</evidence>
<gene>
    <name evidence="6" type="primary">fba</name>
    <name evidence="6" type="ORF">P857_10</name>
</gene>
<keyword evidence="3" id="KW-0704">Schiff base</keyword>
<dbReference type="Pfam" id="PF01791">
    <property type="entry name" value="DeoC"/>
    <property type="match status" value="1"/>
</dbReference>
<evidence type="ECO:0000256" key="1">
    <source>
        <dbReference type="ARBA" id="ARBA00013068"/>
    </source>
</evidence>
<organism evidence="6 7">
    <name type="scientific">Candidatus Xenolissoclinum pacificiensis L6</name>
    <dbReference type="NCBI Taxonomy" id="1401685"/>
    <lineage>
        <taxon>Bacteria</taxon>
        <taxon>Pseudomonadati</taxon>
        <taxon>Pseudomonadota</taxon>
        <taxon>Alphaproteobacteria</taxon>
        <taxon>Rickettsiales</taxon>
        <taxon>Anaplasmataceae</taxon>
        <taxon>Candidatus Xenolissoclinum</taxon>
    </lineage>
</organism>
<dbReference type="EC" id="4.1.2.13" evidence="1"/>
<dbReference type="AlphaFoldDB" id="W2V278"/>
<dbReference type="InterPro" id="IPR013785">
    <property type="entry name" value="Aldolase_TIM"/>
</dbReference>
<dbReference type="STRING" id="1401685.P857_10"/>
<dbReference type="GO" id="GO:0006096">
    <property type="term" value="P:glycolytic process"/>
    <property type="evidence" value="ECO:0007669"/>
    <property type="project" value="UniProtKB-KW"/>
</dbReference>
<dbReference type="PANTHER" id="PTHR47916:SF4">
    <property type="entry name" value="FRUCTOSE-BISPHOSPHATE ALDOLASE CLASS 1"/>
    <property type="match status" value="1"/>
</dbReference>
<dbReference type="InterPro" id="IPR041720">
    <property type="entry name" value="FbaB-like"/>
</dbReference>
<dbReference type="PIRSF" id="PIRSF038992">
    <property type="entry name" value="Aldolase_Ia"/>
    <property type="match status" value="1"/>
</dbReference>
<dbReference type="SUPFAM" id="SSF51569">
    <property type="entry name" value="Aldolase"/>
    <property type="match status" value="1"/>
</dbReference>
<evidence type="ECO:0000313" key="7">
    <source>
        <dbReference type="Proteomes" id="UP000018951"/>
    </source>
</evidence>
<dbReference type="GO" id="GO:0004332">
    <property type="term" value="F:fructose-bisphosphate aldolase activity"/>
    <property type="evidence" value="ECO:0007669"/>
    <property type="project" value="UniProtKB-EC"/>
</dbReference>
<dbReference type="InterPro" id="IPR002915">
    <property type="entry name" value="DeoC/FbaB/LacD_aldolase"/>
</dbReference>
<comment type="similarity">
    <text evidence="4">Belongs to the DeoC/FbaB aldolase family. FbaB subfamily.</text>
</comment>
<dbReference type="EMBL" id="AXCJ01000002">
    <property type="protein sequence ID" value="ETO91563.1"/>
    <property type="molecule type" value="Genomic_DNA"/>
</dbReference>
<reference evidence="6 7" key="1">
    <citation type="journal article" date="2013" name="PLoS ONE">
        <title>Bacterial endosymbiosis in a chordate host: long-term co-evolution and conservation of secondary metabolism.</title>
        <authorList>
            <person name="Kwan J.C."/>
            <person name="Schmidt E.W."/>
        </authorList>
    </citation>
    <scope>NUCLEOTIDE SEQUENCE [LARGE SCALE GENOMIC DNA]</scope>
    <source>
        <strain evidence="7">L6</strain>
    </source>
</reference>
<feature type="active site" description="Proton donor" evidence="5">
    <location>
        <position position="173"/>
    </location>
</feature>
<accession>W2V278</accession>
<dbReference type="Gene3D" id="3.20.20.70">
    <property type="entry name" value="Aldolase class I"/>
    <property type="match status" value="1"/>
</dbReference>
<proteinExistence type="inferred from homology"/>
<dbReference type="InterPro" id="IPR050456">
    <property type="entry name" value="DeoC/FbaB_aldolase"/>
</dbReference>
<dbReference type="NCBIfam" id="NF006704">
    <property type="entry name" value="PRK09250.1-1"/>
    <property type="match status" value="1"/>
</dbReference>
<keyword evidence="2" id="KW-0456">Lyase</keyword>
<keyword evidence="7" id="KW-1185">Reference proteome</keyword>
<protein>
    <recommendedName>
        <fullName evidence="1">fructose-bisphosphate aldolase</fullName>
        <ecNumber evidence="1">4.1.2.13</ecNumber>
    </recommendedName>
</protein>
<dbReference type="PATRIC" id="fig|1401685.3.peg.385"/>
<evidence type="ECO:0000256" key="4">
    <source>
        <dbReference type="ARBA" id="ARBA00049653"/>
    </source>
</evidence>
<evidence type="ECO:0000256" key="5">
    <source>
        <dbReference type="PIRSR" id="PIRSR038992-1"/>
    </source>
</evidence>
<comment type="caution">
    <text evidence="6">The sequence shown here is derived from an EMBL/GenBank/DDBJ whole genome shotgun (WGS) entry which is preliminary data.</text>
</comment>
<dbReference type="SMART" id="SM01133">
    <property type="entry name" value="DeoC"/>
    <property type="match status" value="1"/>
</dbReference>
<evidence type="ECO:0000256" key="3">
    <source>
        <dbReference type="ARBA" id="ARBA00023270"/>
    </source>
</evidence>